<reference evidence="5" key="2">
    <citation type="journal article" date="2017" name="J. Anim. Genet.">
        <title>Multiple reference genome sequences of hot pepper reveal the massive evolution of plant disease resistance genes by retroduplication.</title>
        <authorList>
            <person name="Kim S."/>
            <person name="Park J."/>
            <person name="Yeom S.-I."/>
            <person name="Kim Y.-M."/>
            <person name="Seo E."/>
            <person name="Kim K.-T."/>
            <person name="Kim M.-S."/>
            <person name="Lee J.M."/>
            <person name="Cheong K."/>
            <person name="Shin H.-S."/>
            <person name="Kim S.-B."/>
            <person name="Han K."/>
            <person name="Lee J."/>
            <person name="Park M."/>
            <person name="Lee H.-A."/>
            <person name="Lee H.-Y."/>
            <person name="Lee Y."/>
            <person name="Oh S."/>
            <person name="Lee J.H."/>
            <person name="Choi E."/>
            <person name="Choi E."/>
            <person name="Lee S.E."/>
            <person name="Jeon J."/>
            <person name="Kim H."/>
            <person name="Choi G."/>
            <person name="Song H."/>
            <person name="Lee J."/>
            <person name="Lee S.-C."/>
            <person name="Kwon J.-K."/>
            <person name="Lee H.-Y."/>
            <person name="Koo N."/>
            <person name="Hong Y."/>
            <person name="Kim R.W."/>
            <person name="Kang W.-H."/>
            <person name="Huh J.H."/>
            <person name="Kang B.-C."/>
            <person name="Yang T.-J."/>
            <person name="Lee Y.-H."/>
            <person name="Bennetzen J.L."/>
            <person name="Choi D."/>
        </authorList>
    </citation>
    <scope>NUCLEOTIDE SEQUENCE [LARGE SCALE GENOMIC DNA]</scope>
    <source>
        <strain evidence="5">cv. PBC81</strain>
    </source>
</reference>
<accession>A0A2G2VKD2</accession>
<evidence type="ECO:0000313" key="4">
    <source>
        <dbReference type="EMBL" id="PHT33413.1"/>
    </source>
</evidence>
<keyword evidence="5" id="KW-1185">Reference proteome</keyword>
<dbReference type="InterPro" id="IPR029012">
    <property type="entry name" value="Helix_hairpin_bin_sf"/>
</dbReference>
<sequence>MLHEMPLAIQIWLYECCSDVPCNVASKVIFKNIEPTQKEISTFQIPKKVVPRDKKPKQQPLRRPYLASQCRDLPKADIWRQQVMQEIGRKVLEIQNEGLGEHCLRDMNDEINKLIREKSHWEKRIVEVSGPNYMKHNIVGSSKSDGRGPGYIYIGATKKLPAQEEEESGEEFVVHVSLPDEKEIERMVVQRKMELLKRYVSEDLMEEQREV</sequence>
<evidence type="ECO:0000256" key="2">
    <source>
        <dbReference type="ARBA" id="ARBA00007002"/>
    </source>
</evidence>
<keyword evidence="3" id="KW-0539">Nucleus</keyword>
<dbReference type="STRING" id="33114.A0A2G2VKD2"/>
<evidence type="ECO:0000313" key="5">
    <source>
        <dbReference type="Proteomes" id="UP000224567"/>
    </source>
</evidence>
<dbReference type="InterPro" id="IPR009360">
    <property type="entry name" value="Isy1"/>
</dbReference>
<dbReference type="AlphaFoldDB" id="A0A2G2VKD2"/>
<evidence type="ECO:0000256" key="1">
    <source>
        <dbReference type="ARBA" id="ARBA00004123"/>
    </source>
</evidence>
<evidence type="ECO:0000256" key="3">
    <source>
        <dbReference type="ARBA" id="ARBA00023242"/>
    </source>
</evidence>
<reference evidence="4 5" key="1">
    <citation type="journal article" date="2017" name="Genome Biol.">
        <title>New reference genome sequences of hot pepper reveal the massive evolution of plant disease-resistance genes by retroduplication.</title>
        <authorList>
            <person name="Kim S."/>
            <person name="Park J."/>
            <person name="Yeom S.I."/>
            <person name="Kim Y.M."/>
            <person name="Seo E."/>
            <person name="Kim K.T."/>
            <person name="Kim M.S."/>
            <person name="Lee J.M."/>
            <person name="Cheong K."/>
            <person name="Shin H.S."/>
            <person name="Kim S.B."/>
            <person name="Han K."/>
            <person name="Lee J."/>
            <person name="Park M."/>
            <person name="Lee H.A."/>
            <person name="Lee H.Y."/>
            <person name="Lee Y."/>
            <person name="Oh S."/>
            <person name="Lee J.H."/>
            <person name="Choi E."/>
            <person name="Choi E."/>
            <person name="Lee S.E."/>
            <person name="Jeon J."/>
            <person name="Kim H."/>
            <person name="Choi G."/>
            <person name="Song H."/>
            <person name="Lee J."/>
            <person name="Lee S.C."/>
            <person name="Kwon J.K."/>
            <person name="Lee H.Y."/>
            <person name="Koo N."/>
            <person name="Hong Y."/>
            <person name="Kim R.W."/>
            <person name="Kang W.H."/>
            <person name="Huh J.H."/>
            <person name="Kang B.C."/>
            <person name="Yang T.J."/>
            <person name="Lee Y.H."/>
            <person name="Bennetzen J.L."/>
            <person name="Choi D."/>
        </authorList>
    </citation>
    <scope>NUCLEOTIDE SEQUENCE [LARGE SCALE GENOMIC DNA]</scope>
    <source>
        <strain evidence="5">cv. PBC81</strain>
    </source>
</reference>
<dbReference type="EMBL" id="MLFT02000011">
    <property type="protein sequence ID" value="PHT33413.1"/>
    <property type="molecule type" value="Genomic_DNA"/>
</dbReference>
<proteinExistence type="inferred from homology"/>
<comment type="caution">
    <text evidence="4">The sequence shown here is derived from an EMBL/GenBank/DDBJ whole genome shotgun (WGS) entry which is preliminary data.</text>
</comment>
<gene>
    <name evidence="4" type="ORF">CQW23_25213</name>
</gene>
<dbReference type="PANTHER" id="PTHR13021">
    <property type="entry name" value="PRE-MRNA-SPLICING FACTOR ISY1"/>
    <property type="match status" value="1"/>
</dbReference>
<dbReference type="Gene3D" id="1.10.287.660">
    <property type="entry name" value="Helix hairpin bin"/>
    <property type="match status" value="1"/>
</dbReference>
<comment type="subcellular location">
    <subcellularLocation>
        <location evidence="1">Nucleus</location>
    </subcellularLocation>
</comment>
<organism evidence="4 5">
    <name type="scientific">Capsicum baccatum</name>
    <name type="common">Peruvian pepper</name>
    <dbReference type="NCBI Taxonomy" id="33114"/>
    <lineage>
        <taxon>Eukaryota</taxon>
        <taxon>Viridiplantae</taxon>
        <taxon>Streptophyta</taxon>
        <taxon>Embryophyta</taxon>
        <taxon>Tracheophyta</taxon>
        <taxon>Spermatophyta</taxon>
        <taxon>Magnoliopsida</taxon>
        <taxon>eudicotyledons</taxon>
        <taxon>Gunneridae</taxon>
        <taxon>Pentapetalae</taxon>
        <taxon>asterids</taxon>
        <taxon>lamiids</taxon>
        <taxon>Solanales</taxon>
        <taxon>Solanaceae</taxon>
        <taxon>Solanoideae</taxon>
        <taxon>Capsiceae</taxon>
        <taxon>Capsicum</taxon>
    </lineage>
</organism>
<dbReference type="Proteomes" id="UP000224567">
    <property type="component" value="Unassembled WGS sequence"/>
</dbReference>
<dbReference type="SUPFAM" id="SSF140102">
    <property type="entry name" value="ISY1 domain-like"/>
    <property type="match status" value="1"/>
</dbReference>
<dbReference type="GO" id="GO:0005634">
    <property type="term" value="C:nucleus"/>
    <property type="evidence" value="ECO:0007669"/>
    <property type="project" value="UniProtKB-SubCell"/>
</dbReference>
<name>A0A2G2VKD2_CAPBA</name>
<dbReference type="GO" id="GO:0000350">
    <property type="term" value="P:generation of catalytic spliceosome for second transesterification step"/>
    <property type="evidence" value="ECO:0007669"/>
    <property type="project" value="InterPro"/>
</dbReference>
<comment type="similarity">
    <text evidence="2">Belongs to the ISY1 family.</text>
</comment>
<dbReference type="Pfam" id="PF06246">
    <property type="entry name" value="Isy1"/>
    <property type="match status" value="1"/>
</dbReference>
<dbReference type="InterPro" id="IPR037200">
    <property type="entry name" value="Isy1_sf"/>
</dbReference>
<dbReference type="OrthoDB" id="1739576at2759"/>
<protein>
    <submittedName>
        <fullName evidence="4">Pre-mRNA-splicing factor ISY1-like protein</fullName>
    </submittedName>
</protein>
<dbReference type="FunFam" id="1.10.287.660:FF:000001">
    <property type="entry name" value="pre-mRNA-splicing factor ISY1 homolog"/>
    <property type="match status" value="1"/>
</dbReference>